<proteinExistence type="predicted"/>
<dbReference type="AlphaFoldDB" id="A0A699JDU9"/>
<sequence length="172" mass="18674">RRIYGGLGSGTGVQKPTKNSSSMPFASDQIAKLMSLIRDKPGNGIHANMAANEISYNFGWIIDSGANQHITSSTNNIKNIIDSSKLNITLGHPNGTTAKIRKDLKRENILGTGSEAGSLYVFNPEYDTAKEQSSDDDQGSMQIGKEDFSEGNVFKNNDVPTNLFDTRESNTL</sequence>
<feature type="region of interest" description="Disordered" evidence="1">
    <location>
        <begin position="129"/>
        <end position="172"/>
    </location>
</feature>
<feature type="non-terminal residue" evidence="2">
    <location>
        <position position="1"/>
    </location>
</feature>
<protein>
    <submittedName>
        <fullName evidence="2">Uncharacterized protein</fullName>
    </submittedName>
</protein>
<reference evidence="2" key="1">
    <citation type="journal article" date="2019" name="Sci. Rep.">
        <title>Draft genome of Tanacetum cinerariifolium, the natural source of mosquito coil.</title>
        <authorList>
            <person name="Yamashiro T."/>
            <person name="Shiraishi A."/>
            <person name="Satake H."/>
            <person name="Nakayama K."/>
        </authorList>
    </citation>
    <scope>NUCLEOTIDE SEQUENCE</scope>
</reference>
<gene>
    <name evidence="2" type="ORF">Tci_598321</name>
</gene>
<dbReference type="EMBL" id="BKCJ010394757">
    <property type="protein sequence ID" value="GFA26349.1"/>
    <property type="molecule type" value="Genomic_DNA"/>
</dbReference>
<evidence type="ECO:0000256" key="1">
    <source>
        <dbReference type="SAM" id="MobiDB-lite"/>
    </source>
</evidence>
<feature type="compositionally biased region" description="Polar residues" evidence="1">
    <location>
        <begin position="154"/>
        <end position="164"/>
    </location>
</feature>
<comment type="caution">
    <text evidence="2">The sequence shown here is derived from an EMBL/GenBank/DDBJ whole genome shotgun (WGS) entry which is preliminary data.</text>
</comment>
<evidence type="ECO:0000313" key="2">
    <source>
        <dbReference type="EMBL" id="GFA26349.1"/>
    </source>
</evidence>
<accession>A0A699JDU9</accession>
<feature type="region of interest" description="Disordered" evidence="1">
    <location>
        <begin position="1"/>
        <end position="24"/>
    </location>
</feature>
<organism evidence="2">
    <name type="scientific">Tanacetum cinerariifolium</name>
    <name type="common">Dalmatian daisy</name>
    <name type="synonym">Chrysanthemum cinerariifolium</name>
    <dbReference type="NCBI Taxonomy" id="118510"/>
    <lineage>
        <taxon>Eukaryota</taxon>
        <taxon>Viridiplantae</taxon>
        <taxon>Streptophyta</taxon>
        <taxon>Embryophyta</taxon>
        <taxon>Tracheophyta</taxon>
        <taxon>Spermatophyta</taxon>
        <taxon>Magnoliopsida</taxon>
        <taxon>eudicotyledons</taxon>
        <taxon>Gunneridae</taxon>
        <taxon>Pentapetalae</taxon>
        <taxon>asterids</taxon>
        <taxon>campanulids</taxon>
        <taxon>Asterales</taxon>
        <taxon>Asteraceae</taxon>
        <taxon>Asteroideae</taxon>
        <taxon>Anthemideae</taxon>
        <taxon>Anthemidinae</taxon>
        <taxon>Tanacetum</taxon>
    </lineage>
</organism>
<name>A0A699JDU9_TANCI</name>
<feature type="compositionally biased region" description="Polar residues" evidence="1">
    <location>
        <begin position="12"/>
        <end position="24"/>
    </location>
</feature>
<feature type="compositionally biased region" description="Gly residues" evidence="1">
    <location>
        <begin position="1"/>
        <end position="11"/>
    </location>
</feature>